<dbReference type="Pfam" id="PF00528">
    <property type="entry name" value="BPD_transp_1"/>
    <property type="match status" value="1"/>
</dbReference>
<reference evidence="9 10" key="1">
    <citation type="submission" date="2020-08" db="EMBL/GenBank/DDBJ databases">
        <title>Sequencing the genomes of 1000 actinobacteria strains.</title>
        <authorList>
            <person name="Klenk H.-P."/>
        </authorList>
    </citation>
    <scope>NUCLEOTIDE SEQUENCE [LARGE SCALE GENOMIC DNA]</scope>
    <source>
        <strain evidence="9 10">DSM 45823</strain>
    </source>
</reference>
<dbReference type="GO" id="GO:0055085">
    <property type="term" value="P:transmembrane transport"/>
    <property type="evidence" value="ECO:0007669"/>
    <property type="project" value="InterPro"/>
</dbReference>
<feature type="transmembrane region" description="Helical" evidence="7">
    <location>
        <begin position="101"/>
        <end position="120"/>
    </location>
</feature>
<dbReference type="SUPFAM" id="SSF161098">
    <property type="entry name" value="MetI-like"/>
    <property type="match status" value="1"/>
</dbReference>
<feature type="transmembrane region" description="Helical" evidence="7">
    <location>
        <begin position="281"/>
        <end position="307"/>
    </location>
</feature>
<evidence type="ECO:0000256" key="2">
    <source>
        <dbReference type="ARBA" id="ARBA00022448"/>
    </source>
</evidence>
<feature type="transmembrane region" description="Helical" evidence="7">
    <location>
        <begin position="132"/>
        <end position="157"/>
    </location>
</feature>
<evidence type="ECO:0000313" key="10">
    <source>
        <dbReference type="Proteomes" id="UP000539313"/>
    </source>
</evidence>
<proteinExistence type="inferred from homology"/>
<feature type="transmembrane region" description="Helical" evidence="7">
    <location>
        <begin position="12"/>
        <end position="30"/>
    </location>
</feature>
<dbReference type="InterPro" id="IPR000515">
    <property type="entry name" value="MetI-like"/>
</dbReference>
<dbReference type="PANTHER" id="PTHR43163:SF6">
    <property type="entry name" value="DIPEPTIDE TRANSPORT SYSTEM PERMEASE PROTEIN DPPB-RELATED"/>
    <property type="match status" value="1"/>
</dbReference>
<dbReference type="GO" id="GO:0005886">
    <property type="term" value="C:plasma membrane"/>
    <property type="evidence" value="ECO:0007669"/>
    <property type="project" value="UniProtKB-SubCell"/>
</dbReference>
<name>A0A7W3MTH3_9ACTN</name>
<dbReference type="Pfam" id="PF19300">
    <property type="entry name" value="BPD_transp_1_N"/>
    <property type="match status" value="1"/>
</dbReference>
<dbReference type="Proteomes" id="UP000539313">
    <property type="component" value="Unassembled WGS sequence"/>
</dbReference>
<sequence>MAWIVLRRAGQLLFVLLVVTVLAFWMITLLPGDPAMQILGYAGDEAALEAVRRDLGLDRPFWERYLDWLGGVVTGDLGTSYTSSIPVRESLAARLPVTLELLVFSQVISLGLAVPVAMAAARRAGGALDRALTTVSFGLLSTPVFVSGVLLIMMLAVKLPLLPATGFTPFDADPVGNLQTMVLPSVTLAAGQLAVYARLLRADLIATLQEDYITLARARGLSPRRIMWRHALRPSAISLVTVVGLNLGALIGGAVIIETLFGLPGVGRLLVEAILSRDYLVVQGGVLVVAVGYVLVNFAIDLVYGLLDPRIRHAS</sequence>
<dbReference type="AlphaFoldDB" id="A0A7W3MTH3"/>
<evidence type="ECO:0000256" key="5">
    <source>
        <dbReference type="ARBA" id="ARBA00022989"/>
    </source>
</evidence>
<evidence type="ECO:0000259" key="8">
    <source>
        <dbReference type="PROSITE" id="PS50928"/>
    </source>
</evidence>
<dbReference type="PANTHER" id="PTHR43163">
    <property type="entry name" value="DIPEPTIDE TRANSPORT SYSTEM PERMEASE PROTEIN DPPB-RELATED"/>
    <property type="match status" value="1"/>
</dbReference>
<keyword evidence="6 7" id="KW-0472">Membrane</keyword>
<feature type="transmembrane region" description="Helical" evidence="7">
    <location>
        <begin position="177"/>
        <end position="197"/>
    </location>
</feature>
<dbReference type="CDD" id="cd06261">
    <property type="entry name" value="TM_PBP2"/>
    <property type="match status" value="1"/>
</dbReference>
<gene>
    <name evidence="9" type="ORF">HNR21_000449</name>
</gene>
<evidence type="ECO:0000256" key="1">
    <source>
        <dbReference type="ARBA" id="ARBA00004651"/>
    </source>
</evidence>
<evidence type="ECO:0000256" key="3">
    <source>
        <dbReference type="ARBA" id="ARBA00022475"/>
    </source>
</evidence>
<evidence type="ECO:0000256" key="7">
    <source>
        <dbReference type="RuleBase" id="RU363032"/>
    </source>
</evidence>
<keyword evidence="2 7" id="KW-0813">Transport</keyword>
<organism evidence="9 10">
    <name type="scientific">Thermomonospora cellulosilytica</name>
    <dbReference type="NCBI Taxonomy" id="1411118"/>
    <lineage>
        <taxon>Bacteria</taxon>
        <taxon>Bacillati</taxon>
        <taxon>Actinomycetota</taxon>
        <taxon>Actinomycetes</taxon>
        <taxon>Streptosporangiales</taxon>
        <taxon>Thermomonosporaceae</taxon>
        <taxon>Thermomonospora</taxon>
    </lineage>
</organism>
<comment type="caution">
    <text evidence="9">The sequence shown here is derived from an EMBL/GenBank/DDBJ whole genome shotgun (WGS) entry which is preliminary data.</text>
</comment>
<dbReference type="InterPro" id="IPR045621">
    <property type="entry name" value="BPD_transp_1_N"/>
</dbReference>
<feature type="domain" description="ABC transmembrane type-1" evidence="8">
    <location>
        <begin position="95"/>
        <end position="304"/>
    </location>
</feature>
<keyword evidence="4 7" id="KW-0812">Transmembrane</keyword>
<dbReference type="PROSITE" id="PS50928">
    <property type="entry name" value="ABC_TM1"/>
    <property type="match status" value="1"/>
</dbReference>
<comment type="similarity">
    <text evidence="7">Belongs to the binding-protein-dependent transport system permease family.</text>
</comment>
<evidence type="ECO:0000256" key="4">
    <source>
        <dbReference type="ARBA" id="ARBA00022692"/>
    </source>
</evidence>
<dbReference type="RefSeq" id="WP_182703824.1">
    <property type="nucleotide sequence ID" value="NZ_JACJII010000001.1"/>
</dbReference>
<evidence type="ECO:0000256" key="6">
    <source>
        <dbReference type="ARBA" id="ARBA00023136"/>
    </source>
</evidence>
<keyword evidence="3" id="KW-1003">Cell membrane</keyword>
<keyword evidence="5 7" id="KW-1133">Transmembrane helix</keyword>
<protein>
    <submittedName>
        <fullName evidence="9">Peptide/nickel transport system permease protein</fullName>
    </submittedName>
</protein>
<dbReference type="Gene3D" id="1.10.3720.10">
    <property type="entry name" value="MetI-like"/>
    <property type="match status" value="1"/>
</dbReference>
<comment type="subcellular location">
    <subcellularLocation>
        <location evidence="1 7">Cell membrane</location>
        <topology evidence="1 7">Multi-pass membrane protein</topology>
    </subcellularLocation>
</comment>
<accession>A0A7W3MTH3</accession>
<dbReference type="InterPro" id="IPR035906">
    <property type="entry name" value="MetI-like_sf"/>
</dbReference>
<feature type="transmembrane region" description="Helical" evidence="7">
    <location>
        <begin position="236"/>
        <end position="261"/>
    </location>
</feature>
<keyword evidence="10" id="KW-1185">Reference proteome</keyword>
<evidence type="ECO:0000313" key="9">
    <source>
        <dbReference type="EMBL" id="MBA9001567.1"/>
    </source>
</evidence>
<dbReference type="EMBL" id="JACJII010000001">
    <property type="protein sequence ID" value="MBA9001567.1"/>
    <property type="molecule type" value="Genomic_DNA"/>
</dbReference>